<organism evidence="2 3">
    <name type="scientific">Fodinisporobacter ferrooxydans</name>
    <dbReference type="NCBI Taxonomy" id="2901836"/>
    <lineage>
        <taxon>Bacteria</taxon>
        <taxon>Bacillati</taxon>
        <taxon>Bacillota</taxon>
        <taxon>Bacilli</taxon>
        <taxon>Bacillales</taxon>
        <taxon>Alicyclobacillaceae</taxon>
        <taxon>Fodinisporobacter</taxon>
    </lineage>
</organism>
<dbReference type="EMBL" id="CP089291">
    <property type="protein sequence ID" value="UOF91185.1"/>
    <property type="molecule type" value="Genomic_DNA"/>
</dbReference>
<keyword evidence="3" id="KW-1185">Reference proteome</keyword>
<reference evidence="2" key="1">
    <citation type="submission" date="2021-12" db="EMBL/GenBank/DDBJ databases">
        <title>Alicyclobacillaceae gen. nov., sp. nov., isolated from chalcocite enrichment system.</title>
        <authorList>
            <person name="Jiang Z."/>
        </authorList>
    </citation>
    <scope>NUCLEOTIDE SEQUENCE</scope>
    <source>
        <strain evidence="2">MYW30-H2</strain>
    </source>
</reference>
<feature type="coiled-coil region" evidence="1">
    <location>
        <begin position="20"/>
        <end position="65"/>
    </location>
</feature>
<protein>
    <submittedName>
        <fullName evidence="2">Uncharacterized protein</fullName>
    </submittedName>
</protein>
<dbReference type="Proteomes" id="UP000830167">
    <property type="component" value="Chromosome"/>
</dbReference>
<keyword evidence="1" id="KW-0175">Coiled coil</keyword>
<evidence type="ECO:0000313" key="2">
    <source>
        <dbReference type="EMBL" id="UOF91185.1"/>
    </source>
</evidence>
<sequence>MTDDRKERLGEILGQILTPIQEQIHRLEQKLDSIESLRQQLNKMEAVQEQQLKLLQQINQRLQEQSK</sequence>
<evidence type="ECO:0000256" key="1">
    <source>
        <dbReference type="SAM" id="Coils"/>
    </source>
</evidence>
<name>A0ABY4CTH0_9BACL</name>
<proteinExistence type="predicted"/>
<dbReference type="RefSeq" id="WP_347437874.1">
    <property type="nucleotide sequence ID" value="NZ_CP089291.1"/>
</dbReference>
<gene>
    <name evidence="2" type="ORF">LSG31_02690</name>
</gene>
<accession>A0ABY4CTH0</accession>
<evidence type="ECO:0000313" key="3">
    <source>
        <dbReference type="Proteomes" id="UP000830167"/>
    </source>
</evidence>